<name>A0A4C1YYV9_EUMVA</name>
<reference evidence="2 3" key="1">
    <citation type="journal article" date="2019" name="Commun. Biol.">
        <title>The bagworm genome reveals a unique fibroin gene that provides high tensile strength.</title>
        <authorList>
            <person name="Kono N."/>
            <person name="Nakamura H."/>
            <person name="Ohtoshi R."/>
            <person name="Tomita M."/>
            <person name="Numata K."/>
            <person name="Arakawa K."/>
        </authorList>
    </citation>
    <scope>NUCLEOTIDE SEQUENCE [LARGE SCALE GENOMIC DNA]</scope>
</reference>
<accession>A0A4C1YYV9</accession>
<dbReference type="AlphaFoldDB" id="A0A4C1YYV9"/>
<gene>
    <name evidence="2" type="ORF">EVAR_56001_1</name>
</gene>
<feature type="region of interest" description="Disordered" evidence="1">
    <location>
        <begin position="73"/>
        <end position="92"/>
    </location>
</feature>
<dbReference type="Proteomes" id="UP000299102">
    <property type="component" value="Unassembled WGS sequence"/>
</dbReference>
<evidence type="ECO:0000256" key="1">
    <source>
        <dbReference type="SAM" id="MobiDB-lite"/>
    </source>
</evidence>
<evidence type="ECO:0000313" key="2">
    <source>
        <dbReference type="EMBL" id="GBP80132.1"/>
    </source>
</evidence>
<dbReference type="EMBL" id="BGZK01001447">
    <property type="protein sequence ID" value="GBP80132.1"/>
    <property type="molecule type" value="Genomic_DNA"/>
</dbReference>
<comment type="caution">
    <text evidence="2">The sequence shown here is derived from an EMBL/GenBank/DDBJ whole genome shotgun (WGS) entry which is preliminary data.</text>
</comment>
<proteinExistence type="predicted"/>
<evidence type="ECO:0000313" key="3">
    <source>
        <dbReference type="Proteomes" id="UP000299102"/>
    </source>
</evidence>
<sequence>MGVAIADSLLWPGELPSVEIKSYLLNDRTSPRNGLRPKELPLNVLYTNTALRSLRSKKVYFLHKKTLAQCTRPNEAPSSVTRIPAATTSECA</sequence>
<keyword evidence="3" id="KW-1185">Reference proteome</keyword>
<protein>
    <submittedName>
        <fullName evidence="2">Uncharacterized protein</fullName>
    </submittedName>
</protein>
<organism evidence="2 3">
    <name type="scientific">Eumeta variegata</name>
    <name type="common">Bagworm moth</name>
    <name type="synonym">Eumeta japonica</name>
    <dbReference type="NCBI Taxonomy" id="151549"/>
    <lineage>
        <taxon>Eukaryota</taxon>
        <taxon>Metazoa</taxon>
        <taxon>Ecdysozoa</taxon>
        <taxon>Arthropoda</taxon>
        <taxon>Hexapoda</taxon>
        <taxon>Insecta</taxon>
        <taxon>Pterygota</taxon>
        <taxon>Neoptera</taxon>
        <taxon>Endopterygota</taxon>
        <taxon>Lepidoptera</taxon>
        <taxon>Glossata</taxon>
        <taxon>Ditrysia</taxon>
        <taxon>Tineoidea</taxon>
        <taxon>Psychidae</taxon>
        <taxon>Oiketicinae</taxon>
        <taxon>Eumeta</taxon>
    </lineage>
</organism>